<dbReference type="SUPFAM" id="SSF52833">
    <property type="entry name" value="Thioredoxin-like"/>
    <property type="match status" value="1"/>
</dbReference>
<feature type="chain" id="PRO_5046935841" evidence="1">
    <location>
        <begin position="21"/>
        <end position="200"/>
    </location>
</feature>
<evidence type="ECO:0000313" key="4">
    <source>
        <dbReference type="Proteomes" id="UP000622707"/>
    </source>
</evidence>
<accession>A0ABS1JJN8</accession>
<evidence type="ECO:0000313" key="3">
    <source>
        <dbReference type="EMBL" id="MBL0424429.1"/>
    </source>
</evidence>
<dbReference type="InterPro" id="IPR051470">
    <property type="entry name" value="Thiol:disulfide_interchange"/>
</dbReference>
<dbReference type="Pfam" id="PF13098">
    <property type="entry name" value="Thioredoxin_2"/>
    <property type="match status" value="1"/>
</dbReference>
<protein>
    <submittedName>
        <fullName evidence="3">Thioredoxin fold domain-containing protein</fullName>
    </submittedName>
</protein>
<dbReference type="PANTHER" id="PTHR35272:SF4">
    <property type="entry name" value="THIOL:DISULFIDE INTERCHANGE PROTEIN DSBG"/>
    <property type="match status" value="1"/>
</dbReference>
<dbReference type="InterPro" id="IPR036249">
    <property type="entry name" value="Thioredoxin-like_sf"/>
</dbReference>
<feature type="domain" description="Thioredoxin-like fold" evidence="2">
    <location>
        <begin position="63"/>
        <end position="193"/>
    </location>
</feature>
<feature type="signal peptide" evidence="1">
    <location>
        <begin position="1"/>
        <end position="20"/>
    </location>
</feature>
<proteinExistence type="predicted"/>
<name>A0ABS1JJN8_9BURK</name>
<dbReference type="RefSeq" id="WP_201687656.1">
    <property type="nucleotide sequence ID" value="NZ_JAEQND010000002.1"/>
</dbReference>
<organism evidence="3 4">
    <name type="scientific">Ramlibacter alkalitolerans</name>
    <dbReference type="NCBI Taxonomy" id="2039631"/>
    <lineage>
        <taxon>Bacteria</taxon>
        <taxon>Pseudomonadati</taxon>
        <taxon>Pseudomonadota</taxon>
        <taxon>Betaproteobacteria</taxon>
        <taxon>Burkholderiales</taxon>
        <taxon>Comamonadaceae</taxon>
        <taxon>Ramlibacter</taxon>
    </lineage>
</organism>
<evidence type="ECO:0000256" key="1">
    <source>
        <dbReference type="SAM" id="SignalP"/>
    </source>
</evidence>
<dbReference type="Gene3D" id="3.40.30.10">
    <property type="entry name" value="Glutaredoxin"/>
    <property type="match status" value="1"/>
</dbReference>
<dbReference type="InterPro" id="IPR012336">
    <property type="entry name" value="Thioredoxin-like_fold"/>
</dbReference>
<dbReference type="EMBL" id="JAEQND010000002">
    <property type="protein sequence ID" value="MBL0424429.1"/>
    <property type="molecule type" value="Genomic_DNA"/>
</dbReference>
<dbReference type="PANTHER" id="PTHR35272">
    <property type="entry name" value="THIOL:DISULFIDE INTERCHANGE PROTEIN DSBC-RELATED"/>
    <property type="match status" value="1"/>
</dbReference>
<dbReference type="Proteomes" id="UP000622707">
    <property type="component" value="Unassembled WGS sequence"/>
</dbReference>
<comment type="caution">
    <text evidence="3">The sequence shown here is derived from an EMBL/GenBank/DDBJ whole genome shotgun (WGS) entry which is preliminary data.</text>
</comment>
<keyword evidence="4" id="KW-1185">Reference proteome</keyword>
<sequence>MKRRLVLTASAAACLLAACGKESTSGDGSSAGGSGGKPAPQPVSIEAIEQKAKGFNVGSTMAARVIYVFFDPQCPHCAALWENVKPLKSQARFVWIPVGLIGDKSVAQGAAILGASDPVTKMEENEASVRGQQGGISAMGVEDAQKDAIKANTALFTSFGFTGVPTIVGKHAQTGGVVTIDGAVPAVTLAQKLGLTAPGG</sequence>
<gene>
    <name evidence="3" type="ORF">JI746_04840</name>
</gene>
<reference evidence="3 4" key="1">
    <citation type="journal article" date="2017" name="Int. J. Syst. Evol. Microbiol.">
        <title>Ramlibacter alkalitolerans sp. nov., alkali-tolerant bacterium isolated from soil of ginseng.</title>
        <authorList>
            <person name="Lee D.H."/>
            <person name="Cha C.J."/>
        </authorList>
    </citation>
    <scope>NUCLEOTIDE SEQUENCE [LARGE SCALE GENOMIC DNA]</scope>
    <source>
        <strain evidence="3 4">KACC 19305</strain>
    </source>
</reference>
<keyword evidence="1" id="KW-0732">Signal</keyword>
<evidence type="ECO:0000259" key="2">
    <source>
        <dbReference type="Pfam" id="PF13098"/>
    </source>
</evidence>
<dbReference type="PROSITE" id="PS51257">
    <property type="entry name" value="PROKAR_LIPOPROTEIN"/>
    <property type="match status" value="1"/>
</dbReference>